<proteinExistence type="predicted"/>
<dbReference type="VEuPathDB" id="FungiDB:A1O9_09837"/>
<dbReference type="Proteomes" id="UP000027920">
    <property type="component" value="Unassembled WGS sequence"/>
</dbReference>
<dbReference type="EMBL" id="AMGV01000011">
    <property type="protein sequence ID" value="KEF54042.1"/>
    <property type="molecule type" value="Genomic_DNA"/>
</dbReference>
<sequence>MVRHAQRRFKTVRIIFSALTGLNSVSYGYNAIILSTTLTEPSFIHYTGLDRHNDTNDLIGLTGSLDA</sequence>
<keyword evidence="2" id="KW-1185">Reference proteome</keyword>
<dbReference type="GeneID" id="25284745"/>
<accession>A0A072P2W4</accession>
<comment type="caution">
    <text evidence="1">The sequence shown here is derived from an EMBL/GenBank/DDBJ whole genome shotgun (WGS) entry which is preliminary data.</text>
</comment>
<dbReference type="RefSeq" id="XP_013256632.1">
    <property type="nucleotide sequence ID" value="XM_013401178.1"/>
</dbReference>
<gene>
    <name evidence="1" type="ORF">A1O9_09837</name>
</gene>
<dbReference type="HOGENOM" id="CLU_2812352_0_0_1"/>
<name>A0A072P2W4_9EURO</name>
<reference evidence="1 2" key="1">
    <citation type="submission" date="2013-03" db="EMBL/GenBank/DDBJ databases">
        <title>The Genome Sequence of Exophiala aquamarina CBS 119918.</title>
        <authorList>
            <consortium name="The Broad Institute Genomics Platform"/>
            <person name="Cuomo C."/>
            <person name="de Hoog S."/>
            <person name="Gorbushina A."/>
            <person name="Walker B."/>
            <person name="Young S.K."/>
            <person name="Zeng Q."/>
            <person name="Gargeya S."/>
            <person name="Fitzgerald M."/>
            <person name="Haas B."/>
            <person name="Abouelleil A."/>
            <person name="Allen A.W."/>
            <person name="Alvarado L."/>
            <person name="Arachchi H.M."/>
            <person name="Berlin A.M."/>
            <person name="Chapman S.B."/>
            <person name="Gainer-Dewar J."/>
            <person name="Goldberg J."/>
            <person name="Griggs A."/>
            <person name="Gujja S."/>
            <person name="Hansen M."/>
            <person name="Howarth C."/>
            <person name="Imamovic A."/>
            <person name="Ireland A."/>
            <person name="Larimer J."/>
            <person name="McCowan C."/>
            <person name="Murphy C."/>
            <person name="Pearson M."/>
            <person name="Poon T.W."/>
            <person name="Priest M."/>
            <person name="Roberts A."/>
            <person name="Saif S."/>
            <person name="Shea T."/>
            <person name="Sisk P."/>
            <person name="Sykes S."/>
            <person name="Wortman J."/>
            <person name="Nusbaum C."/>
            <person name="Birren B."/>
        </authorList>
    </citation>
    <scope>NUCLEOTIDE SEQUENCE [LARGE SCALE GENOMIC DNA]</scope>
    <source>
        <strain evidence="1 2">CBS 119918</strain>
    </source>
</reference>
<evidence type="ECO:0000313" key="2">
    <source>
        <dbReference type="Proteomes" id="UP000027920"/>
    </source>
</evidence>
<evidence type="ECO:0000313" key="1">
    <source>
        <dbReference type="EMBL" id="KEF54042.1"/>
    </source>
</evidence>
<protein>
    <submittedName>
        <fullName evidence="1">Uncharacterized protein</fullName>
    </submittedName>
</protein>
<organism evidence="1 2">
    <name type="scientific">Exophiala aquamarina CBS 119918</name>
    <dbReference type="NCBI Taxonomy" id="1182545"/>
    <lineage>
        <taxon>Eukaryota</taxon>
        <taxon>Fungi</taxon>
        <taxon>Dikarya</taxon>
        <taxon>Ascomycota</taxon>
        <taxon>Pezizomycotina</taxon>
        <taxon>Eurotiomycetes</taxon>
        <taxon>Chaetothyriomycetidae</taxon>
        <taxon>Chaetothyriales</taxon>
        <taxon>Herpotrichiellaceae</taxon>
        <taxon>Exophiala</taxon>
    </lineage>
</organism>
<dbReference type="AlphaFoldDB" id="A0A072P2W4"/>